<keyword evidence="2" id="KW-1185">Reference proteome</keyword>
<dbReference type="Proteomes" id="UP001163603">
    <property type="component" value="Chromosome 13"/>
</dbReference>
<organism evidence="1 2">
    <name type="scientific">Pistacia integerrima</name>
    <dbReference type="NCBI Taxonomy" id="434235"/>
    <lineage>
        <taxon>Eukaryota</taxon>
        <taxon>Viridiplantae</taxon>
        <taxon>Streptophyta</taxon>
        <taxon>Embryophyta</taxon>
        <taxon>Tracheophyta</taxon>
        <taxon>Spermatophyta</taxon>
        <taxon>Magnoliopsida</taxon>
        <taxon>eudicotyledons</taxon>
        <taxon>Gunneridae</taxon>
        <taxon>Pentapetalae</taxon>
        <taxon>rosids</taxon>
        <taxon>malvids</taxon>
        <taxon>Sapindales</taxon>
        <taxon>Anacardiaceae</taxon>
        <taxon>Pistacia</taxon>
    </lineage>
</organism>
<reference evidence="2" key="1">
    <citation type="journal article" date="2023" name="G3 (Bethesda)">
        <title>Genome assembly and association tests identify interacting loci associated with vigor, precocity, and sex in interspecific pistachio rootstocks.</title>
        <authorList>
            <person name="Palmer W."/>
            <person name="Jacygrad E."/>
            <person name="Sagayaradj S."/>
            <person name="Cavanaugh K."/>
            <person name="Han R."/>
            <person name="Bertier L."/>
            <person name="Beede B."/>
            <person name="Kafkas S."/>
            <person name="Golino D."/>
            <person name="Preece J."/>
            <person name="Michelmore R."/>
        </authorList>
    </citation>
    <scope>NUCLEOTIDE SEQUENCE [LARGE SCALE GENOMIC DNA]</scope>
</reference>
<sequence length="106" mass="12242">MMLDIKHETKFQHVLSDVQFVCRSPGLEKVWDVKPSVNGKEIMNVLQLKSGRPLVREWQQKLLAWQLAHPSGTAEDCLDWMKQTHSKRVKLEPSNSVDRSKAIVSY</sequence>
<evidence type="ECO:0000313" key="2">
    <source>
        <dbReference type="Proteomes" id="UP001163603"/>
    </source>
</evidence>
<accession>A0ACC0X7S6</accession>
<evidence type="ECO:0000313" key="1">
    <source>
        <dbReference type="EMBL" id="KAJ0013313.1"/>
    </source>
</evidence>
<comment type="caution">
    <text evidence="1">The sequence shown here is derived from an EMBL/GenBank/DDBJ whole genome shotgun (WGS) entry which is preliminary data.</text>
</comment>
<protein>
    <submittedName>
        <fullName evidence="1">Uncharacterized protein</fullName>
    </submittedName>
</protein>
<proteinExistence type="predicted"/>
<name>A0ACC0X7S6_9ROSI</name>
<gene>
    <name evidence="1" type="ORF">Pint_21487</name>
</gene>
<dbReference type="EMBL" id="CM047748">
    <property type="protein sequence ID" value="KAJ0013313.1"/>
    <property type="molecule type" value="Genomic_DNA"/>
</dbReference>